<sequence>MFGREVGRRRVRLQAVNDQEPDYRTTGLEPVLNDRTRRRSANVEQHRVDGNEIFVISVRLSSTSDVRD</sequence>
<gene>
    <name evidence="1" type="ORF">CSSPTR1EN2_LOCUS6647</name>
</gene>
<keyword evidence="2" id="KW-1185">Reference proteome</keyword>
<reference evidence="1" key="1">
    <citation type="submission" date="2024-02" db="EMBL/GenBank/DDBJ databases">
        <authorList>
            <consortium name="ELIXIR-Norway"/>
            <consortium name="Elixir Norway"/>
        </authorList>
    </citation>
    <scope>NUCLEOTIDE SEQUENCE</scope>
</reference>
<organism evidence="1 2">
    <name type="scientific">Sphagnum troendelagicum</name>
    <dbReference type="NCBI Taxonomy" id="128251"/>
    <lineage>
        <taxon>Eukaryota</taxon>
        <taxon>Viridiplantae</taxon>
        <taxon>Streptophyta</taxon>
        <taxon>Embryophyta</taxon>
        <taxon>Bryophyta</taxon>
        <taxon>Sphagnophytina</taxon>
        <taxon>Sphagnopsida</taxon>
        <taxon>Sphagnales</taxon>
        <taxon>Sphagnaceae</taxon>
        <taxon>Sphagnum</taxon>
    </lineage>
</organism>
<dbReference type="EMBL" id="OZ019905">
    <property type="protein sequence ID" value="CAK9202918.1"/>
    <property type="molecule type" value="Genomic_DNA"/>
</dbReference>
<name>A0ABP0TUQ9_9BRYO</name>
<proteinExistence type="predicted"/>
<accession>A0ABP0TUQ9</accession>
<dbReference type="Proteomes" id="UP001497512">
    <property type="component" value="Chromosome 13"/>
</dbReference>
<evidence type="ECO:0000313" key="2">
    <source>
        <dbReference type="Proteomes" id="UP001497512"/>
    </source>
</evidence>
<evidence type="ECO:0000313" key="1">
    <source>
        <dbReference type="EMBL" id="CAK9202918.1"/>
    </source>
</evidence>
<protein>
    <submittedName>
        <fullName evidence="1">Uncharacterized protein</fullName>
    </submittedName>
</protein>